<gene>
    <name evidence="6" type="ORF">COB20_05895</name>
</gene>
<dbReference type="InterPro" id="IPR003593">
    <property type="entry name" value="AAA+_ATPase"/>
</dbReference>
<feature type="domain" description="ABC transporter" evidence="5">
    <location>
        <begin position="16"/>
        <end position="244"/>
    </location>
</feature>
<dbReference type="AlphaFoldDB" id="A0A2A4X8F5"/>
<keyword evidence="3" id="KW-0547">Nucleotide-binding</keyword>
<dbReference type="InterPro" id="IPR003439">
    <property type="entry name" value="ABC_transporter-like_ATP-bd"/>
</dbReference>
<keyword evidence="2" id="KW-0813">Transport</keyword>
<dbReference type="InterPro" id="IPR027417">
    <property type="entry name" value="P-loop_NTPase"/>
</dbReference>
<dbReference type="InterPro" id="IPR017871">
    <property type="entry name" value="ABC_transporter-like_CS"/>
</dbReference>
<organism evidence="6 7">
    <name type="scientific">SAR86 cluster bacterium</name>
    <dbReference type="NCBI Taxonomy" id="2030880"/>
    <lineage>
        <taxon>Bacteria</taxon>
        <taxon>Pseudomonadati</taxon>
        <taxon>Pseudomonadota</taxon>
        <taxon>Gammaproteobacteria</taxon>
        <taxon>SAR86 cluster</taxon>
    </lineage>
</organism>
<evidence type="ECO:0000256" key="3">
    <source>
        <dbReference type="ARBA" id="ARBA00022741"/>
    </source>
</evidence>
<comment type="similarity">
    <text evidence="1">Belongs to the ABC transporter superfamily.</text>
</comment>
<dbReference type="GO" id="GO:0005524">
    <property type="term" value="F:ATP binding"/>
    <property type="evidence" value="ECO:0007669"/>
    <property type="project" value="UniProtKB-KW"/>
</dbReference>
<evidence type="ECO:0000313" key="7">
    <source>
        <dbReference type="Proteomes" id="UP000218767"/>
    </source>
</evidence>
<dbReference type="SUPFAM" id="SSF52540">
    <property type="entry name" value="P-loop containing nucleoside triphosphate hydrolases"/>
    <property type="match status" value="1"/>
</dbReference>
<dbReference type="PANTHER" id="PTHR43335:SF11">
    <property type="entry name" value="ABC TRANSPORTER RELATED"/>
    <property type="match status" value="1"/>
</dbReference>
<dbReference type="PROSITE" id="PS50893">
    <property type="entry name" value="ABC_TRANSPORTER_2"/>
    <property type="match status" value="1"/>
</dbReference>
<evidence type="ECO:0000313" key="6">
    <source>
        <dbReference type="EMBL" id="PCI78942.1"/>
    </source>
</evidence>
<dbReference type="SMART" id="SM00382">
    <property type="entry name" value="AAA"/>
    <property type="match status" value="1"/>
</dbReference>
<dbReference type="PANTHER" id="PTHR43335">
    <property type="entry name" value="ABC TRANSPORTER, ATP-BINDING PROTEIN"/>
    <property type="match status" value="1"/>
</dbReference>
<evidence type="ECO:0000259" key="5">
    <source>
        <dbReference type="PROSITE" id="PS50893"/>
    </source>
</evidence>
<sequence length="323" mass="35222">MNKAEILESKLGEKNIVLHDLSKFYGDVLGVNRIGLEIEPGITGLVGPNGAGKSTLMNVIAGLIAPTRGELKVLGVSPSQTEKFFGQLGYCTQYDSFPAGINGYDFICNTLLIHGYDRKVAKKLTSQTLGQVSLTEAAMRSVDSYSKGMRQRIKLAQAICHQPNVLILDEPLNGLDPMARAQVIELFRDFADSGKTILISSQILHEVDLISDRVVLLNSGYLVAEGDLTNIQSETGEPMKIFIRSSHASAIAAQVFEFEHVVEAQMHYDGEGLFIRSTNADAFFLAFNGLVVDKGWAIESMGPADETIEAIYQHLIVETQVAT</sequence>
<proteinExistence type="inferred from homology"/>
<dbReference type="Gene3D" id="3.40.50.300">
    <property type="entry name" value="P-loop containing nucleotide triphosphate hydrolases"/>
    <property type="match status" value="1"/>
</dbReference>
<keyword evidence="4" id="KW-0067">ATP-binding</keyword>
<dbReference type="GO" id="GO:0016887">
    <property type="term" value="F:ATP hydrolysis activity"/>
    <property type="evidence" value="ECO:0007669"/>
    <property type="project" value="InterPro"/>
</dbReference>
<evidence type="ECO:0000256" key="1">
    <source>
        <dbReference type="ARBA" id="ARBA00005417"/>
    </source>
</evidence>
<protein>
    <submittedName>
        <fullName evidence="6">ABC transporter</fullName>
    </submittedName>
</protein>
<dbReference type="Pfam" id="PF00005">
    <property type="entry name" value="ABC_tran"/>
    <property type="match status" value="1"/>
</dbReference>
<dbReference type="Proteomes" id="UP000218767">
    <property type="component" value="Unassembled WGS sequence"/>
</dbReference>
<reference evidence="7" key="1">
    <citation type="submission" date="2017-08" db="EMBL/GenBank/DDBJ databases">
        <title>A dynamic microbial community with high functional redundancy inhabits the cold, oxic subseafloor aquifer.</title>
        <authorList>
            <person name="Tully B.J."/>
            <person name="Wheat C.G."/>
            <person name="Glazer B.T."/>
            <person name="Huber J.A."/>
        </authorList>
    </citation>
    <scope>NUCLEOTIDE SEQUENCE [LARGE SCALE GENOMIC DNA]</scope>
</reference>
<name>A0A2A4X8F5_9GAMM</name>
<dbReference type="PROSITE" id="PS00211">
    <property type="entry name" value="ABC_TRANSPORTER_1"/>
    <property type="match status" value="1"/>
</dbReference>
<accession>A0A2A4X8F5</accession>
<evidence type="ECO:0000256" key="2">
    <source>
        <dbReference type="ARBA" id="ARBA00022448"/>
    </source>
</evidence>
<dbReference type="EMBL" id="NVUL01000024">
    <property type="protein sequence ID" value="PCI78942.1"/>
    <property type="molecule type" value="Genomic_DNA"/>
</dbReference>
<dbReference type="CDD" id="cd03230">
    <property type="entry name" value="ABC_DR_subfamily_A"/>
    <property type="match status" value="1"/>
</dbReference>
<comment type="caution">
    <text evidence="6">The sequence shown here is derived from an EMBL/GenBank/DDBJ whole genome shotgun (WGS) entry which is preliminary data.</text>
</comment>
<evidence type="ECO:0000256" key="4">
    <source>
        <dbReference type="ARBA" id="ARBA00022840"/>
    </source>
</evidence>